<dbReference type="GO" id="GO:0004672">
    <property type="term" value="F:protein kinase activity"/>
    <property type="evidence" value="ECO:0007669"/>
    <property type="project" value="InterPro"/>
</dbReference>
<sequence length="392" mass="45231">MPFVRLDSVKESIYWTFRSWKEGYRLPTTEKAWTPAYDPDQLMDDANNTERLWMFLADFFASRGYFLYQRTPNSFKTFPTTKEAEGEDQYPFGRRFYFDSRIDACFDTIFGVRNWAARDRLGREVIIRMASASDSSPSELEIFRRLNSPHARADPRNHTLPVLDFIVYDGLTFVVLPRWGLPLAEWHFGTVEQVLHFVKSMFEGIAFLHENRIAHRDILEQNMVANTVVNSLNCSWIDVNKLYEVAVVRYGFIDFGASAIFPLDTDIESEKVLIPRFMAAGVAYIGLQDGISNPFKDDILSLANILERLSRHIEGLVPEIGPFFDFILRENRANPPPASLILERLRQIQAGLTAQQLEQAPPGLFWRKGVIVRKHSHRNFDQIPATDEDVVQ</sequence>
<evidence type="ECO:0000313" key="2">
    <source>
        <dbReference type="EMBL" id="TFK19445.1"/>
    </source>
</evidence>
<dbReference type="PROSITE" id="PS50011">
    <property type="entry name" value="PROTEIN_KINASE_DOM"/>
    <property type="match status" value="1"/>
</dbReference>
<dbReference type="AlphaFoldDB" id="A0A5C3KHV0"/>
<dbReference type="InterPro" id="IPR011009">
    <property type="entry name" value="Kinase-like_dom_sf"/>
</dbReference>
<dbReference type="InterPro" id="IPR000719">
    <property type="entry name" value="Prot_kinase_dom"/>
</dbReference>
<name>A0A5C3KHV0_COPMA</name>
<dbReference type="OrthoDB" id="3224178at2759"/>
<organism evidence="2 3">
    <name type="scientific">Coprinopsis marcescibilis</name>
    <name type="common">Agaric fungus</name>
    <name type="synonym">Psathyrella marcescibilis</name>
    <dbReference type="NCBI Taxonomy" id="230819"/>
    <lineage>
        <taxon>Eukaryota</taxon>
        <taxon>Fungi</taxon>
        <taxon>Dikarya</taxon>
        <taxon>Basidiomycota</taxon>
        <taxon>Agaricomycotina</taxon>
        <taxon>Agaricomycetes</taxon>
        <taxon>Agaricomycetidae</taxon>
        <taxon>Agaricales</taxon>
        <taxon>Agaricineae</taxon>
        <taxon>Psathyrellaceae</taxon>
        <taxon>Coprinopsis</taxon>
    </lineage>
</organism>
<gene>
    <name evidence="2" type="ORF">FA15DRAFT_689498</name>
</gene>
<evidence type="ECO:0000313" key="3">
    <source>
        <dbReference type="Proteomes" id="UP000307440"/>
    </source>
</evidence>
<reference evidence="2 3" key="1">
    <citation type="journal article" date="2019" name="Nat. Ecol. Evol.">
        <title>Megaphylogeny resolves global patterns of mushroom evolution.</title>
        <authorList>
            <person name="Varga T."/>
            <person name="Krizsan K."/>
            <person name="Foldi C."/>
            <person name="Dima B."/>
            <person name="Sanchez-Garcia M."/>
            <person name="Sanchez-Ramirez S."/>
            <person name="Szollosi G.J."/>
            <person name="Szarkandi J.G."/>
            <person name="Papp V."/>
            <person name="Albert L."/>
            <person name="Andreopoulos W."/>
            <person name="Angelini C."/>
            <person name="Antonin V."/>
            <person name="Barry K.W."/>
            <person name="Bougher N.L."/>
            <person name="Buchanan P."/>
            <person name="Buyck B."/>
            <person name="Bense V."/>
            <person name="Catcheside P."/>
            <person name="Chovatia M."/>
            <person name="Cooper J."/>
            <person name="Damon W."/>
            <person name="Desjardin D."/>
            <person name="Finy P."/>
            <person name="Geml J."/>
            <person name="Haridas S."/>
            <person name="Hughes K."/>
            <person name="Justo A."/>
            <person name="Karasinski D."/>
            <person name="Kautmanova I."/>
            <person name="Kiss B."/>
            <person name="Kocsube S."/>
            <person name="Kotiranta H."/>
            <person name="LaButti K.M."/>
            <person name="Lechner B.E."/>
            <person name="Liimatainen K."/>
            <person name="Lipzen A."/>
            <person name="Lukacs Z."/>
            <person name="Mihaltcheva S."/>
            <person name="Morgado L.N."/>
            <person name="Niskanen T."/>
            <person name="Noordeloos M.E."/>
            <person name="Ohm R.A."/>
            <person name="Ortiz-Santana B."/>
            <person name="Ovrebo C."/>
            <person name="Racz N."/>
            <person name="Riley R."/>
            <person name="Savchenko A."/>
            <person name="Shiryaev A."/>
            <person name="Soop K."/>
            <person name="Spirin V."/>
            <person name="Szebenyi C."/>
            <person name="Tomsovsky M."/>
            <person name="Tulloss R.E."/>
            <person name="Uehling J."/>
            <person name="Grigoriev I.V."/>
            <person name="Vagvolgyi C."/>
            <person name="Papp T."/>
            <person name="Martin F.M."/>
            <person name="Miettinen O."/>
            <person name="Hibbett D.S."/>
            <person name="Nagy L.G."/>
        </authorList>
    </citation>
    <scope>NUCLEOTIDE SEQUENCE [LARGE SCALE GENOMIC DNA]</scope>
    <source>
        <strain evidence="2 3">CBS 121175</strain>
    </source>
</reference>
<evidence type="ECO:0000259" key="1">
    <source>
        <dbReference type="PROSITE" id="PS50011"/>
    </source>
</evidence>
<dbReference type="SUPFAM" id="SSF56112">
    <property type="entry name" value="Protein kinase-like (PK-like)"/>
    <property type="match status" value="1"/>
</dbReference>
<accession>A0A5C3KHV0</accession>
<dbReference type="Gene3D" id="1.10.510.10">
    <property type="entry name" value="Transferase(Phosphotransferase) domain 1"/>
    <property type="match status" value="1"/>
</dbReference>
<dbReference type="EMBL" id="ML210340">
    <property type="protein sequence ID" value="TFK19445.1"/>
    <property type="molecule type" value="Genomic_DNA"/>
</dbReference>
<dbReference type="Proteomes" id="UP000307440">
    <property type="component" value="Unassembled WGS sequence"/>
</dbReference>
<keyword evidence="3" id="KW-1185">Reference proteome</keyword>
<proteinExistence type="predicted"/>
<protein>
    <recommendedName>
        <fullName evidence="1">Protein kinase domain-containing protein</fullName>
    </recommendedName>
</protein>
<dbReference type="GO" id="GO:0005524">
    <property type="term" value="F:ATP binding"/>
    <property type="evidence" value="ECO:0007669"/>
    <property type="project" value="InterPro"/>
</dbReference>
<feature type="domain" description="Protein kinase" evidence="1">
    <location>
        <begin position="81"/>
        <end position="392"/>
    </location>
</feature>